<protein>
    <submittedName>
        <fullName evidence="1">Uncharacterized protein</fullName>
    </submittedName>
</protein>
<gene>
    <name evidence="1" type="ORF">I7I53_11157</name>
</gene>
<evidence type="ECO:0000313" key="1">
    <source>
        <dbReference type="EMBL" id="QSS50462.1"/>
    </source>
</evidence>
<accession>A0A8A1LEP2</accession>
<dbReference type="Proteomes" id="UP000663419">
    <property type="component" value="Chromosome 1"/>
</dbReference>
<sequence>MPWLRPALDAVRSYLCCTKWIIYPPPFLSMRNMLSEVQRMSFWIIRYDFLYWSSNGVANHLKPFQSITLE</sequence>
<reference evidence="1" key="1">
    <citation type="submission" date="2021-01" db="EMBL/GenBank/DDBJ databases">
        <title>Chromosome-level genome assembly of a human fungal pathogen reveals clustering of transcriptionally co-regulated genes.</title>
        <authorList>
            <person name="Voorhies M."/>
            <person name="Cohen S."/>
            <person name="Shea T.P."/>
            <person name="Petrus S."/>
            <person name="Munoz J.F."/>
            <person name="Poplawski S."/>
            <person name="Goldman W.E."/>
            <person name="Michael T."/>
            <person name="Cuomo C.A."/>
            <person name="Sil A."/>
            <person name="Beyhan S."/>
        </authorList>
    </citation>
    <scope>NUCLEOTIDE SEQUENCE</scope>
    <source>
        <strain evidence="1">H88</strain>
    </source>
</reference>
<organism evidence="1 2">
    <name type="scientific">Ajellomyces capsulatus (strain H88)</name>
    <name type="common">Darling's disease fungus</name>
    <name type="synonym">Histoplasma capsulatum</name>
    <dbReference type="NCBI Taxonomy" id="544711"/>
    <lineage>
        <taxon>Eukaryota</taxon>
        <taxon>Fungi</taxon>
        <taxon>Dikarya</taxon>
        <taxon>Ascomycota</taxon>
        <taxon>Pezizomycotina</taxon>
        <taxon>Eurotiomycetes</taxon>
        <taxon>Eurotiomycetidae</taxon>
        <taxon>Onygenales</taxon>
        <taxon>Ajellomycetaceae</taxon>
        <taxon>Histoplasma</taxon>
    </lineage>
</organism>
<dbReference type="VEuPathDB" id="FungiDB:I7I53_11157"/>
<name>A0A8A1LEP2_AJEC8</name>
<proteinExistence type="predicted"/>
<dbReference type="AlphaFoldDB" id="A0A8A1LEP2"/>
<evidence type="ECO:0000313" key="2">
    <source>
        <dbReference type="Proteomes" id="UP000663419"/>
    </source>
</evidence>
<dbReference type="EMBL" id="CP069102">
    <property type="protein sequence ID" value="QSS50462.1"/>
    <property type="molecule type" value="Genomic_DNA"/>
</dbReference>